<evidence type="ECO:0008006" key="4">
    <source>
        <dbReference type="Google" id="ProtNLM"/>
    </source>
</evidence>
<evidence type="ECO:0000313" key="3">
    <source>
        <dbReference type="Proteomes" id="UP000579945"/>
    </source>
</evidence>
<keyword evidence="3" id="KW-1185">Reference proteome</keyword>
<feature type="region of interest" description="Disordered" evidence="1">
    <location>
        <begin position="184"/>
        <end position="210"/>
    </location>
</feature>
<organism evidence="2 3">
    <name type="scientific">Nonomuraea dietziae</name>
    <dbReference type="NCBI Taxonomy" id="65515"/>
    <lineage>
        <taxon>Bacteria</taxon>
        <taxon>Bacillati</taxon>
        <taxon>Actinomycetota</taxon>
        <taxon>Actinomycetes</taxon>
        <taxon>Streptosporangiales</taxon>
        <taxon>Streptosporangiaceae</taxon>
        <taxon>Nonomuraea</taxon>
    </lineage>
</organism>
<dbReference type="InterPro" id="IPR019268">
    <property type="entry name" value="DUF2278"/>
</dbReference>
<dbReference type="GeneID" id="95388289"/>
<protein>
    <recommendedName>
        <fullName evidence="4">DUF2278 domain-containing protein</fullName>
    </recommendedName>
</protein>
<dbReference type="EMBL" id="JACIBV010000001">
    <property type="protein sequence ID" value="MBB3725892.1"/>
    <property type="molecule type" value="Genomic_DNA"/>
</dbReference>
<evidence type="ECO:0000256" key="1">
    <source>
        <dbReference type="SAM" id="MobiDB-lite"/>
    </source>
</evidence>
<sequence length="210" mass="23060">MPLDRYGVLVGTVRRHFRDRPDTQGRWFHVNIEVSAPLGVHRCAVDVDSKQSATGVRWRTFTISPGALGPAAHLAAGFHELARDRDSGALDYYRHPALVEGGGSWVSGTNLDAARALEPLLTPGRRVLIFGEPFDEGLGVHNIHQNQGDPYGSQWWDENGIWQDGATLTERPDGGFDVFVSRFSTQSDRTDEEGHPVPSDLRPAGRSLPG</sequence>
<comment type="caution">
    <text evidence="2">The sequence shown here is derived from an EMBL/GenBank/DDBJ whole genome shotgun (WGS) entry which is preliminary data.</text>
</comment>
<dbReference type="Pfam" id="PF10042">
    <property type="entry name" value="DUF2278"/>
    <property type="match status" value="1"/>
</dbReference>
<dbReference type="AlphaFoldDB" id="A0A7W5UWA4"/>
<dbReference type="Proteomes" id="UP000579945">
    <property type="component" value="Unassembled WGS sequence"/>
</dbReference>
<dbReference type="RefSeq" id="WP_183645426.1">
    <property type="nucleotide sequence ID" value="NZ_JACIBV010000001.1"/>
</dbReference>
<name>A0A7W5UWA4_9ACTN</name>
<accession>A0A7W5UWA4</accession>
<proteinExistence type="predicted"/>
<reference evidence="2 3" key="1">
    <citation type="submission" date="2020-08" db="EMBL/GenBank/DDBJ databases">
        <title>Sequencing the genomes of 1000 actinobacteria strains.</title>
        <authorList>
            <person name="Klenk H.-P."/>
        </authorList>
    </citation>
    <scope>NUCLEOTIDE SEQUENCE [LARGE SCALE GENOMIC DNA]</scope>
    <source>
        <strain evidence="2 3">DSM 44320</strain>
    </source>
</reference>
<gene>
    <name evidence="2" type="ORF">FHR33_001752</name>
</gene>
<evidence type="ECO:0000313" key="2">
    <source>
        <dbReference type="EMBL" id="MBB3725892.1"/>
    </source>
</evidence>